<dbReference type="GO" id="GO:0004816">
    <property type="term" value="F:asparagine-tRNA ligase activity"/>
    <property type="evidence" value="ECO:0007669"/>
    <property type="project" value="TreeGrafter"/>
</dbReference>
<organism evidence="4 5">
    <name type="scientific">Exocentrus adspersus</name>
    <dbReference type="NCBI Taxonomy" id="1586481"/>
    <lineage>
        <taxon>Eukaryota</taxon>
        <taxon>Metazoa</taxon>
        <taxon>Ecdysozoa</taxon>
        <taxon>Arthropoda</taxon>
        <taxon>Hexapoda</taxon>
        <taxon>Insecta</taxon>
        <taxon>Pterygota</taxon>
        <taxon>Neoptera</taxon>
        <taxon>Endopterygota</taxon>
        <taxon>Coleoptera</taxon>
        <taxon>Polyphaga</taxon>
        <taxon>Cucujiformia</taxon>
        <taxon>Chrysomeloidea</taxon>
        <taxon>Cerambycidae</taxon>
        <taxon>Lamiinae</taxon>
        <taxon>Acanthocinini</taxon>
        <taxon>Exocentrus</taxon>
    </lineage>
</organism>
<dbReference type="Pfam" id="PF01336">
    <property type="entry name" value="tRNA_anti-codon"/>
    <property type="match status" value="1"/>
</dbReference>
<protein>
    <recommendedName>
        <fullName evidence="3">OB domain-containing protein</fullName>
    </recommendedName>
</protein>
<evidence type="ECO:0000313" key="4">
    <source>
        <dbReference type="EMBL" id="KAJ8922705.1"/>
    </source>
</evidence>
<dbReference type="CDD" id="cd04318">
    <property type="entry name" value="EcAsnRS_like_N"/>
    <property type="match status" value="1"/>
</dbReference>
<dbReference type="SUPFAM" id="SSF50249">
    <property type="entry name" value="Nucleic acid-binding proteins"/>
    <property type="match status" value="1"/>
</dbReference>
<evidence type="ECO:0000259" key="3">
    <source>
        <dbReference type="Pfam" id="PF01336"/>
    </source>
</evidence>
<sequence>MFRFVLRRSYSKQPQNIINLLHFHKPGEKVEVKGWVKSVRKHKENVFIDVNDGSTEQKLQVLVPHQYFPSDLSAGSSIRVDGVVTLSPKGQIELSAENVRVVGSCSVSEGYPIAPKKTVCPRVYKAVPPPAAKD</sequence>
<name>A0AAV8W7S2_9CUCU</name>
<dbReference type="InterPro" id="IPR012340">
    <property type="entry name" value="NA-bd_OB-fold"/>
</dbReference>
<evidence type="ECO:0000313" key="5">
    <source>
        <dbReference type="Proteomes" id="UP001159042"/>
    </source>
</evidence>
<feature type="domain" description="OB" evidence="3">
    <location>
        <begin position="30"/>
        <end position="102"/>
    </location>
</feature>
<dbReference type="Gene3D" id="2.40.50.140">
    <property type="entry name" value="Nucleic acid-binding proteins"/>
    <property type="match status" value="1"/>
</dbReference>
<keyword evidence="2" id="KW-0436">Ligase</keyword>
<dbReference type="GO" id="GO:0006421">
    <property type="term" value="P:asparaginyl-tRNA aminoacylation"/>
    <property type="evidence" value="ECO:0007669"/>
    <property type="project" value="TreeGrafter"/>
</dbReference>
<keyword evidence="2" id="KW-0030">Aminoacyl-tRNA synthetase</keyword>
<dbReference type="PANTHER" id="PTHR22594">
    <property type="entry name" value="ASPARTYL/LYSYL-TRNA SYNTHETASE"/>
    <property type="match status" value="1"/>
</dbReference>
<keyword evidence="1" id="KW-0648">Protein biosynthesis</keyword>
<dbReference type="Proteomes" id="UP001159042">
    <property type="component" value="Unassembled WGS sequence"/>
</dbReference>
<accession>A0AAV8W7S2</accession>
<evidence type="ECO:0000256" key="1">
    <source>
        <dbReference type="ARBA" id="ARBA00022917"/>
    </source>
</evidence>
<proteinExistence type="predicted"/>
<comment type="caution">
    <text evidence="4">The sequence shown here is derived from an EMBL/GenBank/DDBJ whole genome shotgun (WGS) entry which is preliminary data.</text>
</comment>
<dbReference type="PANTHER" id="PTHR22594:SF34">
    <property type="entry name" value="ASPARAGINE--TRNA LIGASE, MITOCHONDRIAL-RELATED"/>
    <property type="match status" value="1"/>
</dbReference>
<gene>
    <name evidence="4" type="ORF">NQ315_007739</name>
</gene>
<dbReference type="GO" id="GO:0005739">
    <property type="term" value="C:mitochondrion"/>
    <property type="evidence" value="ECO:0007669"/>
    <property type="project" value="TreeGrafter"/>
</dbReference>
<keyword evidence="5" id="KW-1185">Reference proteome</keyword>
<evidence type="ECO:0000256" key="2">
    <source>
        <dbReference type="ARBA" id="ARBA00023146"/>
    </source>
</evidence>
<dbReference type="AlphaFoldDB" id="A0AAV8W7S2"/>
<dbReference type="EMBL" id="JANEYG010000006">
    <property type="protein sequence ID" value="KAJ8922705.1"/>
    <property type="molecule type" value="Genomic_DNA"/>
</dbReference>
<dbReference type="GO" id="GO:0003676">
    <property type="term" value="F:nucleic acid binding"/>
    <property type="evidence" value="ECO:0007669"/>
    <property type="project" value="InterPro"/>
</dbReference>
<dbReference type="InterPro" id="IPR004365">
    <property type="entry name" value="NA-bd_OB_tRNA"/>
</dbReference>
<reference evidence="4 5" key="1">
    <citation type="journal article" date="2023" name="Insect Mol. Biol.">
        <title>Genome sequencing provides insights into the evolution of gene families encoding plant cell wall-degrading enzymes in longhorned beetles.</title>
        <authorList>
            <person name="Shin N.R."/>
            <person name="Okamura Y."/>
            <person name="Kirsch R."/>
            <person name="Pauchet Y."/>
        </authorList>
    </citation>
    <scope>NUCLEOTIDE SEQUENCE [LARGE SCALE GENOMIC DNA]</scope>
    <source>
        <strain evidence="4">EAD_L_NR</strain>
    </source>
</reference>
<dbReference type="GO" id="GO:0005524">
    <property type="term" value="F:ATP binding"/>
    <property type="evidence" value="ECO:0007669"/>
    <property type="project" value="UniProtKB-KW"/>
</dbReference>